<organism evidence="1 2">
    <name type="scientific">Campylobacter devanensis</name>
    <dbReference type="NCBI Taxonomy" id="3161138"/>
    <lineage>
        <taxon>Bacteria</taxon>
        <taxon>Pseudomonadati</taxon>
        <taxon>Campylobacterota</taxon>
        <taxon>Epsilonproteobacteria</taxon>
        <taxon>Campylobacterales</taxon>
        <taxon>Campylobacteraceae</taxon>
        <taxon>Campylobacter</taxon>
    </lineage>
</organism>
<gene>
    <name evidence="1" type="ORF">CIGN_1549</name>
</gene>
<dbReference type="AlphaFoldDB" id="A0A1X9SUC1"/>
<accession>A0A1X9SUC1</accession>
<sequence length="181" mass="20895">MEQNYKEIAIKLFKQGQFELAKISLSMAYNKLPSDELLAFIEFCDIAKDNPNDAFSLFAIYFDPAQDDNTQIFNEMIEIMQSSAQESNMEIESQNAITYADFKNLLNENNFKSLFESILFSTKIIIMHKDELFELVNFLVDNGFTEIGLKYLEGSTKMFAGDERLAIMLEKIKDKDENSLK</sequence>
<evidence type="ECO:0000313" key="2">
    <source>
        <dbReference type="Proteomes" id="UP000194309"/>
    </source>
</evidence>
<dbReference type="KEGG" id="cdev:CIGN_1549"/>
<dbReference type="Proteomes" id="UP000194309">
    <property type="component" value="Chromosome"/>
</dbReference>
<dbReference type="STRING" id="1660064.CIGN_1549"/>
<keyword evidence="2" id="KW-1185">Reference proteome</keyword>
<reference evidence="1 2" key="1">
    <citation type="journal article" date="2017" name="Genome Biol. Evol.">
        <title>Comparative Genomic Analysis Identifies a Campylobacter Clade Deficient in Selenium Metabolism.</title>
        <authorList>
            <person name="Miller W.G."/>
            <person name="Yee E."/>
            <person name="Lopes B.S."/>
            <person name="Chapman M.H."/>
            <person name="Huynh S."/>
            <person name="Bono J.L."/>
            <person name="Parker C.T."/>
            <person name="Strachan N.J.C."/>
            <person name="Forbes K.J."/>
        </authorList>
    </citation>
    <scope>NUCLEOTIDE SEQUENCE [LARGE SCALE GENOMIC DNA]</scope>
    <source>
        <strain evidence="1 2">NCTC 13003</strain>
    </source>
</reference>
<dbReference type="OrthoDB" id="5372592at2"/>
<evidence type="ECO:0000313" key="1">
    <source>
        <dbReference type="EMBL" id="ARQ99785.1"/>
    </source>
</evidence>
<dbReference type="EMBL" id="CP018788">
    <property type="protein sequence ID" value="ARQ99785.1"/>
    <property type="molecule type" value="Genomic_DNA"/>
</dbReference>
<proteinExistence type="predicted"/>
<accession>A0A381DBF0</accession>
<name>A0A1X9SUC1_9BACT</name>
<protein>
    <submittedName>
        <fullName evidence="1">Uncharacterized protein</fullName>
    </submittedName>
</protein>